<dbReference type="GO" id="GO:0005737">
    <property type="term" value="C:cytoplasm"/>
    <property type="evidence" value="ECO:0007669"/>
    <property type="project" value="UniProtKB-SubCell"/>
</dbReference>
<dbReference type="GO" id="GO:0019693">
    <property type="term" value="P:ribose phosphate metabolic process"/>
    <property type="evidence" value="ECO:0007669"/>
    <property type="project" value="TreeGrafter"/>
</dbReference>
<evidence type="ECO:0000256" key="5">
    <source>
        <dbReference type="ARBA" id="ARBA00022801"/>
    </source>
</evidence>
<comment type="catalytic activity">
    <reaction evidence="7">
        <text>UDP-sugar + H2O = UMP + alpha-D-aldose 1-phosphate.</text>
        <dbReference type="EC" id="3.6.1.45"/>
    </reaction>
</comment>
<dbReference type="AlphaFoldDB" id="A0A0G4J122"/>
<evidence type="ECO:0000256" key="8">
    <source>
        <dbReference type="ARBA" id="ARBA00054674"/>
    </source>
</evidence>
<dbReference type="GO" id="GO:0006753">
    <property type="term" value="P:nucleoside phosphate metabolic process"/>
    <property type="evidence" value="ECO:0007669"/>
    <property type="project" value="TreeGrafter"/>
</dbReference>
<dbReference type="GO" id="GO:0008768">
    <property type="term" value="F:UDP-sugar diphosphatase activity"/>
    <property type="evidence" value="ECO:0007669"/>
    <property type="project" value="UniProtKB-EC"/>
</dbReference>
<comment type="function">
    <text evidence="8">Hydrolyzes UDP-glucose to glucose 1-phosphate and UMP and ADP-ribose to ribose 5-phosphate and AMP. The physiological substrate is probably UDP-glucose. Poor activity on other substrates such as ADP-glucose, CDP-glucose, GDP-glucose and GDP-mannose.</text>
</comment>
<dbReference type="Gene3D" id="3.90.79.10">
    <property type="entry name" value="Nucleoside Triphosphate Pyrophosphohydrolase"/>
    <property type="match status" value="1"/>
</dbReference>
<comment type="cofactor">
    <cofactor evidence="1">
        <name>Mg(2+)</name>
        <dbReference type="ChEBI" id="CHEBI:18420"/>
    </cofactor>
</comment>
<evidence type="ECO:0000313" key="14">
    <source>
        <dbReference type="EMBL" id="SPQ98483.1"/>
    </source>
</evidence>
<organism evidence="13 15">
    <name type="scientific">Plasmodiophora brassicae</name>
    <name type="common">Clubroot disease agent</name>
    <dbReference type="NCBI Taxonomy" id="37360"/>
    <lineage>
        <taxon>Eukaryota</taxon>
        <taxon>Sar</taxon>
        <taxon>Rhizaria</taxon>
        <taxon>Endomyxa</taxon>
        <taxon>Phytomyxea</taxon>
        <taxon>Plasmodiophorida</taxon>
        <taxon>Plasmodiophoridae</taxon>
        <taxon>Plasmodiophora</taxon>
    </lineage>
</organism>
<dbReference type="PROSITE" id="PS51462">
    <property type="entry name" value="NUDIX"/>
    <property type="match status" value="1"/>
</dbReference>
<dbReference type="STRING" id="37360.A0A0G4J122"/>
<dbReference type="OrthoDB" id="10249920at2759"/>
<keyword evidence="15" id="KW-1185">Reference proteome</keyword>
<feature type="domain" description="Nudix hydrolase" evidence="12">
    <location>
        <begin position="50"/>
        <end position="203"/>
    </location>
</feature>
<dbReference type="GO" id="GO:0046872">
    <property type="term" value="F:metal ion binding"/>
    <property type="evidence" value="ECO:0007669"/>
    <property type="project" value="InterPro"/>
</dbReference>
<evidence type="ECO:0000256" key="6">
    <source>
        <dbReference type="ARBA" id="ARBA00022842"/>
    </source>
</evidence>
<evidence type="ECO:0000256" key="9">
    <source>
        <dbReference type="ARBA" id="ARBA00066480"/>
    </source>
</evidence>
<dbReference type="NCBIfam" id="TIGR00052">
    <property type="entry name" value="nudix-type nucleoside diphosphatase, YffH/AdpP family"/>
    <property type="match status" value="1"/>
</dbReference>
<keyword evidence="4" id="KW-0963">Cytoplasm</keyword>
<reference evidence="13 15" key="1">
    <citation type="submission" date="2015-02" db="EMBL/GenBank/DDBJ databases">
        <authorList>
            <person name="Chooi Y.-H."/>
        </authorList>
    </citation>
    <scope>NUCLEOTIDE SEQUENCE [LARGE SCALE GENOMIC DNA]</scope>
    <source>
        <strain evidence="13">E3</strain>
    </source>
</reference>
<dbReference type="EMBL" id="OVEO01000009">
    <property type="protein sequence ID" value="SPQ98483.1"/>
    <property type="molecule type" value="Genomic_DNA"/>
</dbReference>
<evidence type="ECO:0000256" key="4">
    <source>
        <dbReference type="ARBA" id="ARBA00022490"/>
    </source>
</evidence>
<evidence type="ECO:0000313" key="13">
    <source>
        <dbReference type="EMBL" id="CEP01049.1"/>
    </source>
</evidence>
<keyword evidence="5" id="KW-0378">Hydrolase</keyword>
<comment type="subcellular location">
    <subcellularLocation>
        <location evidence="2">Cytoplasm</location>
    </subcellularLocation>
</comment>
<dbReference type="OMA" id="YTYELCA"/>
<evidence type="ECO:0000256" key="11">
    <source>
        <dbReference type="ARBA" id="ARBA00080475"/>
    </source>
</evidence>
<dbReference type="InterPro" id="IPR004385">
    <property type="entry name" value="NDP_pyrophosphatase"/>
</dbReference>
<protein>
    <recommendedName>
        <fullName evidence="10">Uridine diphosphate glucose pyrophosphatase NUDT14</fullName>
        <ecNumber evidence="9">3.6.1.45</ecNumber>
    </recommendedName>
    <alternativeName>
        <fullName evidence="11">Nucleoside diphosphate-linked moiety X motif 14</fullName>
    </alternativeName>
</protein>
<sequence>MGDDGASDTVPIAEWQMEALGATPSPYLKAYRARFLDRRDQQRKTWDLLLAHDSVSIIVYHRDQDALLLVKQFRPAVYASGLARANGAATASTLLESFTYELCAGLLDKPHLNVAETAREEIIEELGFDVRVDDIELVTTYHNSVGLLGTVSTLMYAEVTEAMRVGPGGGIGTEQIEVVPIPVADARTWMLDTTRSRSAGLLFSFLWFLNVKHPAMRGPGAHRT</sequence>
<gene>
    <name evidence="13" type="ORF">PBRA_008361</name>
    <name evidence="14" type="ORF">PLBR_LOCUS5698</name>
</gene>
<dbReference type="CDD" id="cd18887">
    <property type="entry name" value="NUDIX_UGPPase_Nudt14"/>
    <property type="match status" value="1"/>
</dbReference>
<dbReference type="FunFam" id="3.90.79.10:FF:000035">
    <property type="entry name" value="Uridine diphosphate glucose pyrophosphatase"/>
    <property type="match status" value="1"/>
</dbReference>
<keyword evidence="14" id="KW-0496">Mitochondrion</keyword>
<evidence type="ECO:0000313" key="16">
    <source>
        <dbReference type="Proteomes" id="UP000290189"/>
    </source>
</evidence>
<dbReference type="InterPro" id="IPR000086">
    <property type="entry name" value="NUDIX_hydrolase_dom"/>
</dbReference>
<dbReference type="EMBL" id="CDSF01000107">
    <property type="protein sequence ID" value="CEP01049.1"/>
    <property type="molecule type" value="Genomic_DNA"/>
</dbReference>
<evidence type="ECO:0000259" key="12">
    <source>
        <dbReference type="PROSITE" id="PS51462"/>
    </source>
</evidence>
<evidence type="ECO:0000256" key="1">
    <source>
        <dbReference type="ARBA" id="ARBA00001946"/>
    </source>
</evidence>
<dbReference type="SUPFAM" id="SSF55811">
    <property type="entry name" value="Nudix"/>
    <property type="match status" value="1"/>
</dbReference>
<keyword evidence="6" id="KW-0460">Magnesium</keyword>
<evidence type="ECO:0000313" key="15">
    <source>
        <dbReference type="Proteomes" id="UP000039324"/>
    </source>
</evidence>
<name>A0A0G4J122_PLABS</name>
<dbReference type="Proteomes" id="UP000290189">
    <property type="component" value="Unassembled WGS sequence"/>
</dbReference>
<dbReference type="PANTHER" id="PTHR11839">
    <property type="entry name" value="UDP/ADP-SUGAR PYROPHOSPHATASE"/>
    <property type="match status" value="1"/>
</dbReference>
<comment type="subunit">
    <text evidence="3">Homodimer.</text>
</comment>
<accession>A0A0G4J122</accession>
<evidence type="ECO:0000256" key="7">
    <source>
        <dbReference type="ARBA" id="ARBA00051086"/>
    </source>
</evidence>
<dbReference type="PANTHER" id="PTHR11839:SF15">
    <property type="entry name" value="URIDINE DIPHOSPHATE GLUCOSE PYROPHOSPHATASE NUDT14"/>
    <property type="match status" value="1"/>
</dbReference>
<evidence type="ECO:0000256" key="3">
    <source>
        <dbReference type="ARBA" id="ARBA00011738"/>
    </source>
</evidence>
<evidence type="ECO:0000256" key="10">
    <source>
        <dbReference type="ARBA" id="ARBA00071467"/>
    </source>
</evidence>
<proteinExistence type="predicted"/>
<evidence type="ECO:0000256" key="2">
    <source>
        <dbReference type="ARBA" id="ARBA00004496"/>
    </source>
</evidence>
<dbReference type="EC" id="3.6.1.45" evidence="9"/>
<dbReference type="InterPro" id="IPR015797">
    <property type="entry name" value="NUDIX_hydrolase-like_dom_sf"/>
</dbReference>
<geneLocation type="mitochondrion" evidence="14"/>
<reference evidence="14 16" key="2">
    <citation type="submission" date="2018-03" db="EMBL/GenBank/DDBJ databases">
        <authorList>
            <person name="Fogelqvist J."/>
        </authorList>
    </citation>
    <scope>NUCLEOTIDE SEQUENCE [LARGE SCALE GENOMIC DNA]</scope>
</reference>
<dbReference type="Proteomes" id="UP000039324">
    <property type="component" value="Unassembled WGS sequence"/>
</dbReference>